<dbReference type="AlphaFoldDB" id="A0A919GDK0"/>
<dbReference type="EMBL" id="BNBO01000059">
    <property type="protein sequence ID" value="GHH82637.1"/>
    <property type="molecule type" value="Genomic_DNA"/>
</dbReference>
<dbReference type="Pfam" id="PF19692">
    <property type="entry name" value="DUF6193"/>
    <property type="match status" value="1"/>
</dbReference>
<dbReference type="InterPro" id="IPR045682">
    <property type="entry name" value="DUF6193"/>
</dbReference>
<name>A0A919GDK0_9ACTN</name>
<accession>A0A919GDK0</accession>
<reference evidence="1" key="1">
    <citation type="journal article" date="2014" name="Int. J. Syst. Evol. Microbiol.">
        <title>Complete genome sequence of Corynebacterium casei LMG S-19264T (=DSM 44701T), isolated from a smear-ripened cheese.</title>
        <authorList>
            <consortium name="US DOE Joint Genome Institute (JGI-PGF)"/>
            <person name="Walter F."/>
            <person name="Albersmeier A."/>
            <person name="Kalinowski J."/>
            <person name="Ruckert C."/>
        </authorList>
    </citation>
    <scope>NUCLEOTIDE SEQUENCE</scope>
    <source>
        <strain evidence="1">JCM 4646</strain>
    </source>
</reference>
<reference evidence="1" key="2">
    <citation type="submission" date="2020-09" db="EMBL/GenBank/DDBJ databases">
        <authorList>
            <person name="Sun Q."/>
            <person name="Ohkuma M."/>
        </authorList>
    </citation>
    <scope>NUCLEOTIDE SEQUENCE</scope>
    <source>
        <strain evidence="1">JCM 4646</strain>
    </source>
</reference>
<protein>
    <submittedName>
        <fullName evidence="1">Uncharacterized protein</fullName>
    </submittedName>
</protein>
<gene>
    <name evidence="1" type="ORF">GCM10018781_67980</name>
</gene>
<sequence length="247" mass="26116">MGMDADLYPDLAAAGSLTAALELVAAELGVDITVVPHEGGSPVTAGISSPVSGRKAMSIYTGSHSRVFSVSGWGGPGIELITGATPDLADVVRAGVAWREGMPLRELTLQLPFLRSNERAEAHERGPAAVVELQWRNMREQAADAPGFPEFDALVEAAFAEPRLRQLYVYSSHWTLGFSSCTGFPFRDEVAIAPAHKGSPYRVMSHPHANAIGETTTAEDAVTLAVFHLPVDLGPATTGSVVRDDGI</sequence>
<evidence type="ECO:0000313" key="1">
    <source>
        <dbReference type="EMBL" id="GHH82637.1"/>
    </source>
</evidence>
<keyword evidence="2" id="KW-1185">Reference proteome</keyword>
<comment type="caution">
    <text evidence="1">The sequence shown here is derived from an EMBL/GenBank/DDBJ whole genome shotgun (WGS) entry which is preliminary data.</text>
</comment>
<organism evidence="1 2">
    <name type="scientific">Kitasatospora indigofera</name>
    <dbReference type="NCBI Taxonomy" id="67307"/>
    <lineage>
        <taxon>Bacteria</taxon>
        <taxon>Bacillati</taxon>
        <taxon>Actinomycetota</taxon>
        <taxon>Actinomycetes</taxon>
        <taxon>Kitasatosporales</taxon>
        <taxon>Streptomycetaceae</taxon>
        <taxon>Kitasatospora</taxon>
    </lineage>
</organism>
<proteinExistence type="predicted"/>
<dbReference type="Proteomes" id="UP000617734">
    <property type="component" value="Unassembled WGS sequence"/>
</dbReference>
<evidence type="ECO:0000313" key="2">
    <source>
        <dbReference type="Proteomes" id="UP000617734"/>
    </source>
</evidence>